<proteinExistence type="inferred from homology"/>
<sequence>MKGKAWSLSGKAKEIYDCIRKKGTVSKQDLVDVSRITGSTVTRLLEELLSQELIREVGLGDSTGGRKPILYRINPLYAYAFGLEISRIHCRLVLCDLQMDKLESRSWNMTESMTPEVLTETVGREAEDMLEKLGLAWSSVLGLGIGSVGPVDRQRGIILEPLYFPAPGWRNVDIGTALSRRLGIPVWLDNGANTALLGEFWADSFQSYRHMLYLHAGVGIRSAMMSNGHLVYGAVDMEGAVGQMIIQTDGLPHREKQGNYGALESYASLYAMERNMRSALKQGRESTVRSRVSDPEEVKYPDLLQGLAERDPLTVELFTQAAVQFGIGLSNLLNILHPEKVILGGPLIAGNDLFFRVATQTAVRKTYYYPEYQVMFSRGKLGDDALAAGAAVMVLERLLEA</sequence>
<dbReference type="SUPFAM" id="SSF46785">
    <property type="entry name" value="Winged helix' DNA-binding domain"/>
    <property type="match status" value="1"/>
</dbReference>
<dbReference type="Gene3D" id="1.10.10.10">
    <property type="entry name" value="Winged helix-like DNA-binding domain superfamily/Winged helix DNA-binding domain"/>
    <property type="match status" value="1"/>
</dbReference>
<dbReference type="KEGG" id="paun:MJA45_20615"/>
<organism evidence="4 5">
    <name type="scientific">Paenibacillus aurantius</name>
    <dbReference type="NCBI Taxonomy" id="2918900"/>
    <lineage>
        <taxon>Bacteria</taxon>
        <taxon>Bacillati</taxon>
        <taxon>Bacillota</taxon>
        <taxon>Bacilli</taxon>
        <taxon>Bacillales</taxon>
        <taxon>Paenibacillaceae</taxon>
        <taxon>Paenibacillus</taxon>
    </lineage>
</organism>
<evidence type="ECO:0000313" key="4">
    <source>
        <dbReference type="EMBL" id="WNQ14296.1"/>
    </source>
</evidence>
<name>A0AA96LLG9_9BACL</name>
<evidence type="ECO:0000256" key="3">
    <source>
        <dbReference type="ARBA" id="ARBA00022629"/>
    </source>
</evidence>
<dbReference type="GO" id="GO:0042732">
    <property type="term" value="P:D-xylose metabolic process"/>
    <property type="evidence" value="ECO:0007669"/>
    <property type="project" value="UniProtKB-KW"/>
</dbReference>
<gene>
    <name evidence="4" type="ORF">MJA45_20615</name>
</gene>
<comment type="similarity">
    <text evidence="2">Belongs to the ROK (NagC/XylR) family.</text>
</comment>
<dbReference type="PANTHER" id="PTHR18964:SF149">
    <property type="entry name" value="BIFUNCTIONAL UDP-N-ACETYLGLUCOSAMINE 2-EPIMERASE_N-ACETYLMANNOSAMINE KINASE"/>
    <property type="match status" value="1"/>
</dbReference>
<dbReference type="SUPFAM" id="SSF53067">
    <property type="entry name" value="Actin-like ATPase domain"/>
    <property type="match status" value="1"/>
</dbReference>
<keyword evidence="5" id="KW-1185">Reference proteome</keyword>
<dbReference type="InterPro" id="IPR000600">
    <property type="entry name" value="ROK"/>
</dbReference>
<comment type="function">
    <text evidence="1">Transcriptional repressor of xylose-utilizing enzymes.</text>
</comment>
<keyword evidence="3" id="KW-0859">Xylose metabolism</keyword>
<dbReference type="InterPro" id="IPR036388">
    <property type="entry name" value="WH-like_DNA-bd_sf"/>
</dbReference>
<dbReference type="PANTHER" id="PTHR18964">
    <property type="entry name" value="ROK (REPRESSOR, ORF, KINASE) FAMILY"/>
    <property type="match status" value="1"/>
</dbReference>
<dbReference type="InterPro" id="IPR036390">
    <property type="entry name" value="WH_DNA-bd_sf"/>
</dbReference>
<dbReference type="Pfam" id="PF00480">
    <property type="entry name" value="ROK"/>
    <property type="match status" value="1"/>
</dbReference>
<dbReference type="InterPro" id="IPR043129">
    <property type="entry name" value="ATPase_NBD"/>
</dbReference>
<reference evidence="4 5" key="1">
    <citation type="submission" date="2022-02" db="EMBL/GenBank/DDBJ databases">
        <title>Paenibacillus sp. MBLB1776 Whole Genome Shotgun Sequencing.</title>
        <authorList>
            <person name="Hwang C.Y."/>
            <person name="Cho E.-S."/>
            <person name="Seo M.-J."/>
        </authorList>
    </citation>
    <scope>NUCLEOTIDE SEQUENCE [LARGE SCALE GENOMIC DNA]</scope>
    <source>
        <strain evidence="4 5">MBLB1776</strain>
    </source>
</reference>
<accession>A0AA96LLG9</accession>
<dbReference type="Proteomes" id="UP001305702">
    <property type="component" value="Chromosome"/>
</dbReference>
<dbReference type="EMBL" id="CP130318">
    <property type="protein sequence ID" value="WNQ14296.1"/>
    <property type="molecule type" value="Genomic_DNA"/>
</dbReference>
<dbReference type="AlphaFoldDB" id="A0AA96LLG9"/>
<evidence type="ECO:0000256" key="2">
    <source>
        <dbReference type="ARBA" id="ARBA00006479"/>
    </source>
</evidence>
<evidence type="ECO:0000313" key="5">
    <source>
        <dbReference type="Proteomes" id="UP001305702"/>
    </source>
</evidence>
<keyword evidence="3" id="KW-0119">Carbohydrate metabolism</keyword>
<protein>
    <submittedName>
        <fullName evidence="4">ROK family protein</fullName>
    </submittedName>
</protein>
<evidence type="ECO:0000256" key="1">
    <source>
        <dbReference type="ARBA" id="ARBA00002486"/>
    </source>
</evidence>
<dbReference type="Gene3D" id="3.30.420.40">
    <property type="match status" value="2"/>
</dbReference>